<feature type="compositionally biased region" description="Gly residues" evidence="1">
    <location>
        <begin position="275"/>
        <end position="306"/>
    </location>
</feature>
<sequence>MGARRSAAFALAALAGLAATASAASVPSSVKTFTPAHGKAVVVHHATAAPSAAPTPCLIKFDCSFDRSVAASCPTVVTVPVLCGGVGGAAHGTVRANFGGATCLIKKTVVRPCQKAVTVARTCVKACPTPTPTPCTVEVACTKVVEVEVERKVAVPCPNTAQFFDADGKALAVCQTIQKVVEEQTVAATCVQACAKAAPKPTAGTHTKVVIVAHAGAPKAAAAAAVHGKKGFLGVPTKAWVGLLGKALVGLKGGKQGGGAMPSPMGSPTSPAAPGTGGVSAGNGGNGGEGGAGEGGADGGEGGAGGNVIAAP</sequence>
<organism evidence="3 4">
    <name type="scientific">Porphyra umbilicalis</name>
    <name type="common">Purple laver</name>
    <name type="synonym">Red alga</name>
    <dbReference type="NCBI Taxonomy" id="2786"/>
    <lineage>
        <taxon>Eukaryota</taxon>
        <taxon>Rhodophyta</taxon>
        <taxon>Bangiophyceae</taxon>
        <taxon>Bangiales</taxon>
        <taxon>Bangiaceae</taxon>
        <taxon>Porphyra</taxon>
    </lineage>
</organism>
<accession>A0A1X6P4H4</accession>
<dbReference type="AlphaFoldDB" id="A0A1X6P4H4"/>
<feature type="region of interest" description="Disordered" evidence="1">
    <location>
        <begin position="255"/>
        <end position="312"/>
    </location>
</feature>
<keyword evidence="2" id="KW-0732">Signal</keyword>
<evidence type="ECO:0000313" key="4">
    <source>
        <dbReference type="Proteomes" id="UP000218209"/>
    </source>
</evidence>
<protein>
    <submittedName>
        <fullName evidence="3">Uncharacterized protein</fullName>
    </submittedName>
</protein>
<name>A0A1X6P4H4_PORUM</name>
<evidence type="ECO:0000256" key="1">
    <source>
        <dbReference type="SAM" id="MobiDB-lite"/>
    </source>
</evidence>
<feature type="compositionally biased region" description="Low complexity" evidence="1">
    <location>
        <begin position="261"/>
        <end position="274"/>
    </location>
</feature>
<feature type="chain" id="PRO_5012485281" evidence="2">
    <location>
        <begin position="24"/>
        <end position="312"/>
    </location>
</feature>
<evidence type="ECO:0000313" key="3">
    <source>
        <dbReference type="EMBL" id="OSX75734.1"/>
    </source>
</evidence>
<feature type="signal peptide" evidence="2">
    <location>
        <begin position="1"/>
        <end position="23"/>
    </location>
</feature>
<dbReference type="Proteomes" id="UP000218209">
    <property type="component" value="Unassembled WGS sequence"/>
</dbReference>
<keyword evidence="4" id="KW-1185">Reference proteome</keyword>
<dbReference type="EMBL" id="KV918892">
    <property type="protein sequence ID" value="OSX75734.1"/>
    <property type="molecule type" value="Genomic_DNA"/>
</dbReference>
<reference evidence="3 4" key="1">
    <citation type="submission" date="2017-03" db="EMBL/GenBank/DDBJ databases">
        <title>WGS assembly of Porphyra umbilicalis.</title>
        <authorList>
            <person name="Brawley S.H."/>
            <person name="Blouin N.A."/>
            <person name="Ficko-Blean E."/>
            <person name="Wheeler G.L."/>
            <person name="Lohr M."/>
            <person name="Goodson H.V."/>
            <person name="Jenkins J.W."/>
            <person name="Blaby-Haas C.E."/>
            <person name="Helliwell K.E."/>
            <person name="Chan C."/>
            <person name="Marriage T."/>
            <person name="Bhattacharya D."/>
            <person name="Klein A.S."/>
            <person name="Badis Y."/>
            <person name="Brodie J."/>
            <person name="Cao Y."/>
            <person name="Collen J."/>
            <person name="Dittami S.M."/>
            <person name="Gachon C.M."/>
            <person name="Green B.R."/>
            <person name="Karpowicz S."/>
            <person name="Kim J.W."/>
            <person name="Kudahl U."/>
            <person name="Lin S."/>
            <person name="Michel G."/>
            <person name="Mittag M."/>
            <person name="Olson B.J."/>
            <person name="Pangilinan J."/>
            <person name="Peng Y."/>
            <person name="Qiu H."/>
            <person name="Shu S."/>
            <person name="Singer J.T."/>
            <person name="Smith A.G."/>
            <person name="Sprecher B.N."/>
            <person name="Wagner V."/>
            <person name="Wang W."/>
            <person name="Wang Z.-Y."/>
            <person name="Yan J."/>
            <person name="Yarish C."/>
            <person name="Zoeuner-Riek S."/>
            <person name="Zhuang Y."/>
            <person name="Zou Y."/>
            <person name="Lindquist E.A."/>
            <person name="Grimwood J."/>
            <person name="Barry K."/>
            <person name="Rokhsar D.S."/>
            <person name="Schmutz J."/>
            <person name="Stiller J.W."/>
            <person name="Grossman A.R."/>
            <person name="Prochnik S.E."/>
        </authorList>
    </citation>
    <scope>NUCLEOTIDE SEQUENCE [LARGE SCALE GENOMIC DNA]</scope>
    <source>
        <strain evidence="3">4086291</strain>
    </source>
</reference>
<gene>
    <name evidence="3" type="ORF">BU14_0223s0007</name>
</gene>
<evidence type="ECO:0000256" key="2">
    <source>
        <dbReference type="SAM" id="SignalP"/>
    </source>
</evidence>
<proteinExistence type="predicted"/>